<accession>A0A4R3ICZ3</accession>
<dbReference type="Gene3D" id="2.40.10.220">
    <property type="entry name" value="predicted glycosyltransferase like domains"/>
    <property type="match status" value="1"/>
</dbReference>
<dbReference type="Proteomes" id="UP000295793">
    <property type="component" value="Unassembled WGS sequence"/>
</dbReference>
<protein>
    <submittedName>
        <fullName evidence="2">PilZ domain-containing protein</fullName>
    </submittedName>
</protein>
<keyword evidence="3" id="KW-1185">Reference proteome</keyword>
<evidence type="ECO:0000259" key="1">
    <source>
        <dbReference type="Pfam" id="PF07238"/>
    </source>
</evidence>
<name>A0A4R3ICZ3_9GAMM</name>
<dbReference type="Pfam" id="PF07238">
    <property type="entry name" value="PilZ"/>
    <property type="match status" value="1"/>
</dbReference>
<comment type="caution">
    <text evidence="2">The sequence shown here is derived from an EMBL/GenBank/DDBJ whole genome shotgun (WGS) entry which is preliminary data.</text>
</comment>
<evidence type="ECO:0000313" key="2">
    <source>
        <dbReference type="EMBL" id="TCS44065.1"/>
    </source>
</evidence>
<sequence>MGIGSYMVSTDSRPMVQRAPRFENLQIPLTLLMDSGESFHCACKNISSSGALLAPLDNPFSVEEGQLFRCKMLQKGELMEIWMQVERIGPEGFGVRFLSASPG</sequence>
<dbReference type="EMBL" id="SLZR01000001">
    <property type="protein sequence ID" value="TCS44065.1"/>
    <property type="molecule type" value="Genomic_DNA"/>
</dbReference>
<feature type="domain" description="PilZ" evidence="1">
    <location>
        <begin position="18"/>
        <end position="101"/>
    </location>
</feature>
<dbReference type="InterPro" id="IPR009875">
    <property type="entry name" value="PilZ_domain"/>
</dbReference>
<dbReference type="GO" id="GO:0035438">
    <property type="term" value="F:cyclic-di-GMP binding"/>
    <property type="evidence" value="ECO:0007669"/>
    <property type="project" value="InterPro"/>
</dbReference>
<organism evidence="2 3">
    <name type="scientific">Reinekea marinisedimentorum</name>
    <dbReference type="NCBI Taxonomy" id="230495"/>
    <lineage>
        <taxon>Bacteria</taxon>
        <taxon>Pseudomonadati</taxon>
        <taxon>Pseudomonadota</taxon>
        <taxon>Gammaproteobacteria</taxon>
        <taxon>Oceanospirillales</taxon>
        <taxon>Saccharospirillaceae</taxon>
        <taxon>Reinekea</taxon>
    </lineage>
</organism>
<dbReference type="RefSeq" id="WP_132699355.1">
    <property type="nucleotide sequence ID" value="NZ_SLZR01000001.1"/>
</dbReference>
<evidence type="ECO:0000313" key="3">
    <source>
        <dbReference type="Proteomes" id="UP000295793"/>
    </source>
</evidence>
<proteinExistence type="predicted"/>
<gene>
    <name evidence="2" type="ORF">BCF53_101408</name>
</gene>
<dbReference type="AlphaFoldDB" id="A0A4R3ICZ3"/>
<reference evidence="2 3" key="1">
    <citation type="submission" date="2019-03" db="EMBL/GenBank/DDBJ databases">
        <title>Genomic Encyclopedia of Archaeal and Bacterial Type Strains, Phase II (KMG-II): from individual species to whole genera.</title>
        <authorList>
            <person name="Goeker M."/>
        </authorList>
    </citation>
    <scope>NUCLEOTIDE SEQUENCE [LARGE SCALE GENOMIC DNA]</scope>
    <source>
        <strain evidence="2 3">DSM 15388</strain>
    </source>
</reference>